<sequence length="112" mass="12759">MDAYNKVQLTHAMINCALKDSNCDSPLSKMLKFTILASNASSSSTKVLKYRHIKDDSLFTQSSSTIYSFGIAYDSQTHKDELMHDFTLRFSLIFQSTFVSAHSRSQRSFHCF</sequence>
<dbReference type="EMBL" id="JACXVP010000005">
    <property type="protein sequence ID" value="KAG5606055.1"/>
    <property type="molecule type" value="Genomic_DNA"/>
</dbReference>
<organism evidence="1 2">
    <name type="scientific">Solanum commersonii</name>
    <name type="common">Commerson's wild potato</name>
    <name type="synonym">Commerson's nightshade</name>
    <dbReference type="NCBI Taxonomy" id="4109"/>
    <lineage>
        <taxon>Eukaryota</taxon>
        <taxon>Viridiplantae</taxon>
        <taxon>Streptophyta</taxon>
        <taxon>Embryophyta</taxon>
        <taxon>Tracheophyta</taxon>
        <taxon>Spermatophyta</taxon>
        <taxon>Magnoliopsida</taxon>
        <taxon>eudicotyledons</taxon>
        <taxon>Gunneridae</taxon>
        <taxon>Pentapetalae</taxon>
        <taxon>asterids</taxon>
        <taxon>lamiids</taxon>
        <taxon>Solanales</taxon>
        <taxon>Solanaceae</taxon>
        <taxon>Solanoideae</taxon>
        <taxon>Solaneae</taxon>
        <taxon>Solanum</taxon>
    </lineage>
</organism>
<keyword evidence="2" id="KW-1185">Reference proteome</keyword>
<dbReference type="AlphaFoldDB" id="A0A9J5Z2B7"/>
<comment type="caution">
    <text evidence="1">The sequence shown here is derived from an EMBL/GenBank/DDBJ whole genome shotgun (WGS) entry which is preliminary data.</text>
</comment>
<evidence type="ECO:0000313" key="1">
    <source>
        <dbReference type="EMBL" id="KAG5606055.1"/>
    </source>
</evidence>
<gene>
    <name evidence="1" type="ORF">H5410_027547</name>
</gene>
<evidence type="ECO:0000313" key="2">
    <source>
        <dbReference type="Proteomes" id="UP000824120"/>
    </source>
</evidence>
<reference evidence="1 2" key="1">
    <citation type="submission" date="2020-09" db="EMBL/GenBank/DDBJ databases">
        <title>De no assembly of potato wild relative species, Solanum commersonii.</title>
        <authorList>
            <person name="Cho K."/>
        </authorList>
    </citation>
    <scope>NUCLEOTIDE SEQUENCE [LARGE SCALE GENOMIC DNA]</scope>
    <source>
        <strain evidence="1">LZ3.2</strain>
        <tissue evidence="1">Leaf</tissue>
    </source>
</reference>
<protein>
    <submittedName>
        <fullName evidence="1">Uncharacterized protein</fullName>
    </submittedName>
</protein>
<name>A0A9J5Z2B7_SOLCO</name>
<accession>A0A9J5Z2B7</accession>
<proteinExistence type="predicted"/>
<dbReference type="Proteomes" id="UP000824120">
    <property type="component" value="Chromosome 5"/>
</dbReference>